<reference evidence="2" key="2">
    <citation type="submission" date="2008-12" db="EMBL/GenBank/DDBJ databases">
        <title>Improved gene annotation of the rice (Oryza sativa) genomes.</title>
        <authorList>
            <person name="Wang J."/>
            <person name="Li R."/>
            <person name="Fan W."/>
            <person name="Huang Q."/>
            <person name="Zhang J."/>
            <person name="Zhou Y."/>
            <person name="Hu Y."/>
            <person name="Zi S."/>
            <person name="Li J."/>
            <person name="Ni P."/>
            <person name="Zheng H."/>
            <person name="Zhang Y."/>
            <person name="Zhao M."/>
            <person name="Hao Q."/>
            <person name="McDermott J."/>
            <person name="Samudrala R."/>
            <person name="Kristiansen K."/>
            <person name="Wong G.K.-S."/>
        </authorList>
    </citation>
    <scope>NUCLEOTIDE SEQUENCE</scope>
</reference>
<dbReference type="AlphaFoldDB" id="B9G7L0"/>
<protein>
    <recommendedName>
        <fullName evidence="1">FAR1 domain-containing protein</fullName>
    </recommendedName>
</protein>
<dbReference type="PANTHER" id="PTHR47482">
    <property type="entry name" value="OS11G0632001 PROTEIN"/>
    <property type="match status" value="1"/>
</dbReference>
<accession>B9G7L0</accession>
<gene>
    <name evidence="2" type="ORF">OsJ_30777</name>
</gene>
<dbReference type="EMBL" id="CM000147">
    <property type="protein sequence ID" value="EEE50595.1"/>
    <property type="molecule type" value="Genomic_DNA"/>
</dbReference>
<reference evidence="2" key="1">
    <citation type="journal article" date="2005" name="PLoS Biol.">
        <title>The genomes of Oryza sativa: a history of duplications.</title>
        <authorList>
            <person name="Yu J."/>
            <person name="Wang J."/>
            <person name="Lin W."/>
            <person name="Li S."/>
            <person name="Li H."/>
            <person name="Zhou J."/>
            <person name="Ni P."/>
            <person name="Dong W."/>
            <person name="Hu S."/>
            <person name="Zeng C."/>
            <person name="Zhang J."/>
            <person name="Zhang Y."/>
            <person name="Li R."/>
            <person name="Xu Z."/>
            <person name="Li S."/>
            <person name="Li X."/>
            <person name="Zheng H."/>
            <person name="Cong L."/>
            <person name="Lin L."/>
            <person name="Yin J."/>
            <person name="Geng J."/>
            <person name="Li G."/>
            <person name="Shi J."/>
            <person name="Liu J."/>
            <person name="Lv H."/>
            <person name="Li J."/>
            <person name="Wang J."/>
            <person name="Deng Y."/>
            <person name="Ran L."/>
            <person name="Shi X."/>
            <person name="Wang X."/>
            <person name="Wu Q."/>
            <person name="Li C."/>
            <person name="Ren X."/>
            <person name="Wang J."/>
            <person name="Wang X."/>
            <person name="Li D."/>
            <person name="Liu D."/>
            <person name="Zhang X."/>
            <person name="Ji Z."/>
            <person name="Zhao W."/>
            <person name="Sun Y."/>
            <person name="Zhang Z."/>
            <person name="Bao J."/>
            <person name="Han Y."/>
            <person name="Dong L."/>
            <person name="Ji J."/>
            <person name="Chen P."/>
            <person name="Wu S."/>
            <person name="Liu J."/>
            <person name="Xiao Y."/>
            <person name="Bu D."/>
            <person name="Tan J."/>
            <person name="Yang L."/>
            <person name="Ye C."/>
            <person name="Zhang J."/>
            <person name="Xu J."/>
            <person name="Zhou Y."/>
            <person name="Yu Y."/>
            <person name="Zhang B."/>
            <person name="Zhuang S."/>
            <person name="Wei H."/>
            <person name="Liu B."/>
            <person name="Lei M."/>
            <person name="Yu H."/>
            <person name="Li Y."/>
            <person name="Xu H."/>
            <person name="Wei S."/>
            <person name="He X."/>
            <person name="Fang L."/>
            <person name="Zhang Z."/>
            <person name="Zhang Y."/>
            <person name="Huang X."/>
            <person name="Su Z."/>
            <person name="Tong W."/>
            <person name="Li J."/>
            <person name="Tong Z."/>
            <person name="Li S."/>
            <person name="Ye J."/>
            <person name="Wang L."/>
            <person name="Fang L."/>
            <person name="Lei T."/>
            <person name="Chen C."/>
            <person name="Chen H."/>
            <person name="Xu Z."/>
            <person name="Li H."/>
            <person name="Huang H."/>
            <person name="Zhang F."/>
            <person name="Xu H."/>
            <person name="Li N."/>
            <person name="Zhao C."/>
            <person name="Li S."/>
            <person name="Dong L."/>
            <person name="Huang Y."/>
            <person name="Li L."/>
            <person name="Xi Y."/>
            <person name="Qi Q."/>
            <person name="Li W."/>
            <person name="Zhang B."/>
            <person name="Hu W."/>
            <person name="Zhang Y."/>
            <person name="Tian X."/>
            <person name="Jiao Y."/>
            <person name="Liang X."/>
            <person name="Jin J."/>
            <person name="Gao L."/>
            <person name="Zheng W."/>
            <person name="Hao B."/>
            <person name="Liu S."/>
            <person name="Wang W."/>
            <person name="Yuan L."/>
            <person name="Cao M."/>
            <person name="McDermott J."/>
            <person name="Samudrala R."/>
            <person name="Wang J."/>
            <person name="Wong G.K."/>
            <person name="Yang H."/>
        </authorList>
    </citation>
    <scope>NUCLEOTIDE SEQUENCE [LARGE SCALE GENOMIC DNA]</scope>
</reference>
<proteinExistence type="predicted"/>
<organism evidence="2">
    <name type="scientific">Oryza sativa subsp. japonica</name>
    <name type="common">Rice</name>
    <dbReference type="NCBI Taxonomy" id="39947"/>
    <lineage>
        <taxon>Eukaryota</taxon>
        <taxon>Viridiplantae</taxon>
        <taxon>Streptophyta</taxon>
        <taxon>Embryophyta</taxon>
        <taxon>Tracheophyta</taxon>
        <taxon>Spermatophyta</taxon>
        <taxon>Magnoliopsida</taxon>
        <taxon>Liliopsida</taxon>
        <taxon>Poales</taxon>
        <taxon>Poaceae</taxon>
        <taxon>BOP clade</taxon>
        <taxon>Oryzoideae</taxon>
        <taxon>Oryzeae</taxon>
        <taxon>Oryzinae</taxon>
        <taxon>Oryza</taxon>
        <taxon>Oryza sativa</taxon>
    </lineage>
</organism>
<dbReference type="PANTHER" id="PTHR47482:SF16">
    <property type="entry name" value="PROTEIN FAR1-RELATED SEQUENCE"/>
    <property type="match status" value="1"/>
</dbReference>
<sequence length="734" mass="82026">MDRTDPDTMCISINDDMKIQITPRIVRLVLGTPLGGNDIVLPSHKVVRTVHESITDELGMHKKARLSAKQLIEVIKSQKDDHRAVRYFIMVLMSKLLVRTTDFYVPKGDVGVASNLDRVAAIDWSKAVFRALSDSIRCWRQNPASSIASCVVFLAVLYLDNILPPRDIGLDLTFTPRIQMFTKDIVDKLVAADQEAGGDGTLPFGNLPLRPLESTCYANKPAGRAKGPMVEDIRAPAYTFPNMSTIIGPHFAGLPPDQRLGLLESIAEYDRQAKESAMEIERQFRLVVDKQHMLCQSVIDALQANRRSPIPTDSAPIISDEVSAQHSAPDTAVEPPAIEAGGVIGNVSSASTASQMEDALRAVDQEQHRTELLAETNEDTDDVNSTPWSQPKRFIQKPARFVSPVVVGPSIMPSDVSLSVQLRDFLLNNGGRMSVFITTLIIYLCVKLMEIDSYVAYGNDVVNSFSTGNQTEGLFIDAFSSILIKDDRRNRPDTFGKRIFFSTSISGPSVPPHMVPTECMAFPTYDDAYKFYQTYACHAGFDIKKSRTHKAFHEVCCTREGKHVSKVTDGDRQWRRPSKKMGCKAYVKLRHNYDDGKITSVVYDVVELQHNHPLTPSPSAVKHMRAHKNHDDTVMQFVDTMQESHVPQSCIMGVLSDLHGGQENIPFTSRDVENSYFFVLSCTKIQMGVVNRTFPPDLCRKAANVRKENADDINKLLEFFNECTLQNTKFYWDA</sequence>
<evidence type="ECO:0000313" key="2">
    <source>
        <dbReference type="EMBL" id="EEE50595.1"/>
    </source>
</evidence>
<evidence type="ECO:0000259" key="1">
    <source>
        <dbReference type="Pfam" id="PF03101"/>
    </source>
</evidence>
<dbReference type="Proteomes" id="UP000007752">
    <property type="component" value="Chromosome 10"/>
</dbReference>
<feature type="domain" description="FAR1" evidence="1">
    <location>
        <begin position="530"/>
        <end position="615"/>
    </location>
</feature>
<name>B9G7L0_ORYSJ</name>
<dbReference type="InterPro" id="IPR004330">
    <property type="entry name" value="FAR1_DNA_bnd_dom"/>
</dbReference>
<dbReference type="Pfam" id="PF03101">
    <property type="entry name" value="FAR1"/>
    <property type="match status" value="1"/>
</dbReference>